<dbReference type="InterPro" id="IPR011041">
    <property type="entry name" value="Quinoprot_gluc/sorb_DH_b-prop"/>
</dbReference>
<dbReference type="PANTHER" id="PTHR19328">
    <property type="entry name" value="HEDGEHOG-INTERACTING PROTEIN"/>
    <property type="match status" value="1"/>
</dbReference>
<feature type="domain" description="Glucose/Sorbosone dehydrogenase" evidence="2">
    <location>
        <begin position="44"/>
        <end position="377"/>
    </location>
</feature>
<feature type="chain" id="PRO_5046156566" evidence="1">
    <location>
        <begin position="25"/>
        <end position="384"/>
    </location>
</feature>
<evidence type="ECO:0000259" key="2">
    <source>
        <dbReference type="Pfam" id="PF07995"/>
    </source>
</evidence>
<accession>A0ABU0C6Q4</accession>
<dbReference type="InterPro" id="IPR012938">
    <property type="entry name" value="Glc/Sorbosone_DH"/>
</dbReference>
<reference evidence="3 4" key="1">
    <citation type="submission" date="2023-07" db="EMBL/GenBank/DDBJ databases">
        <title>Genomic Encyclopedia of Type Strains, Phase IV (KMG-IV): sequencing the most valuable type-strain genomes for metagenomic binning, comparative biology and taxonomic classification.</title>
        <authorList>
            <person name="Goeker M."/>
        </authorList>
    </citation>
    <scope>NUCLEOTIDE SEQUENCE [LARGE SCALE GENOMIC DNA]</scope>
    <source>
        <strain evidence="3 4">DSM 11549</strain>
    </source>
</reference>
<gene>
    <name evidence="3" type="ORF">J2R99_002060</name>
</gene>
<dbReference type="RefSeq" id="WP_307154397.1">
    <property type="nucleotide sequence ID" value="NZ_JAUSUK010000002.1"/>
</dbReference>
<evidence type="ECO:0000313" key="4">
    <source>
        <dbReference type="Proteomes" id="UP001230253"/>
    </source>
</evidence>
<dbReference type="PANTHER" id="PTHR19328:SF75">
    <property type="entry name" value="ALDOSE SUGAR DEHYDROGENASE YLII"/>
    <property type="match status" value="1"/>
</dbReference>
<dbReference type="InterPro" id="IPR011042">
    <property type="entry name" value="6-blade_b-propeller_TolB-like"/>
</dbReference>
<sequence>MIKGMFLRTGGVLAATLLANTSLAQETITTEGPQIAVETVAEGLSHPWGLAFLPDRSMLVTERSGNLRHVTPAGDVSEPISGLPEVDNRSQGGLLDVALDPAFEENGLVYWSYAEAGDGGTTSTAVARGKLSDDRTAMQNVEVIFSQEPKVASTAHYGSRLVFDGDGHLFVTLGERFADAFRGQAQELDSDLGKIVRLNPDGTVPDDNPYVGRDGARPEIWSYGHRNVQAAALNPETGELWEIEHGPKGGDELNIARPGKNYGWPVISYGVNYDGTPVGSGKAQAEGMVDPLYQWTPVIAPSGMVFYEGDMFPEWQGDIFVGGLASKALVRLELDGEEVSHEERLLHDRAQRIRDVVEGPDGALYLLTDEANGAIWRVHKAKAS</sequence>
<protein>
    <submittedName>
        <fullName evidence="3">Glucose/arabinose dehydrogenase</fullName>
    </submittedName>
</protein>
<dbReference type="Pfam" id="PF07995">
    <property type="entry name" value="GSDH"/>
    <property type="match status" value="1"/>
</dbReference>
<dbReference type="Gene3D" id="2.120.10.30">
    <property type="entry name" value="TolB, C-terminal domain"/>
    <property type="match status" value="1"/>
</dbReference>
<dbReference type="Proteomes" id="UP001230253">
    <property type="component" value="Unassembled WGS sequence"/>
</dbReference>
<comment type="caution">
    <text evidence="3">The sequence shown here is derived from an EMBL/GenBank/DDBJ whole genome shotgun (WGS) entry which is preliminary data.</text>
</comment>
<evidence type="ECO:0000313" key="3">
    <source>
        <dbReference type="EMBL" id="MDQ0326191.1"/>
    </source>
</evidence>
<feature type="signal peptide" evidence="1">
    <location>
        <begin position="1"/>
        <end position="24"/>
    </location>
</feature>
<keyword evidence="1" id="KW-0732">Signal</keyword>
<name>A0ABU0C6Q4_9BRAD</name>
<evidence type="ECO:0000256" key="1">
    <source>
        <dbReference type="SAM" id="SignalP"/>
    </source>
</evidence>
<proteinExistence type="predicted"/>
<keyword evidence="4" id="KW-1185">Reference proteome</keyword>
<dbReference type="SUPFAM" id="SSF50952">
    <property type="entry name" value="Soluble quinoprotein glucose dehydrogenase"/>
    <property type="match status" value="1"/>
</dbReference>
<dbReference type="EMBL" id="JAUSUK010000002">
    <property type="protein sequence ID" value="MDQ0326191.1"/>
    <property type="molecule type" value="Genomic_DNA"/>
</dbReference>
<organism evidence="3 4">
    <name type="scientific">Rhodopseudomonas julia</name>
    <dbReference type="NCBI Taxonomy" id="200617"/>
    <lineage>
        <taxon>Bacteria</taxon>
        <taxon>Pseudomonadati</taxon>
        <taxon>Pseudomonadota</taxon>
        <taxon>Alphaproteobacteria</taxon>
        <taxon>Hyphomicrobiales</taxon>
        <taxon>Nitrobacteraceae</taxon>
        <taxon>Rhodopseudomonas</taxon>
    </lineage>
</organism>